<keyword evidence="1" id="KW-1133">Transmembrane helix</keyword>
<dbReference type="AlphaFoldDB" id="A0A818Z4F2"/>
<dbReference type="Proteomes" id="UP000663872">
    <property type="component" value="Unassembled WGS sequence"/>
</dbReference>
<evidence type="ECO:0000256" key="1">
    <source>
        <dbReference type="SAM" id="Phobius"/>
    </source>
</evidence>
<comment type="caution">
    <text evidence="2">The sequence shown here is derived from an EMBL/GenBank/DDBJ whole genome shotgun (WGS) entry which is preliminary data.</text>
</comment>
<organism evidence="2 3">
    <name type="scientific">Rotaria socialis</name>
    <dbReference type="NCBI Taxonomy" id="392032"/>
    <lineage>
        <taxon>Eukaryota</taxon>
        <taxon>Metazoa</taxon>
        <taxon>Spiralia</taxon>
        <taxon>Gnathifera</taxon>
        <taxon>Rotifera</taxon>
        <taxon>Eurotatoria</taxon>
        <taxon>Bdelloidea</taxon>
        <taxon>Philodinida</taxon>
        <taxon>Philodinidae</taxon>
        <taxon>Rotaria</taxon>
    </lineage>
</organism>
<dbReference type="EMBL" id="CAJNYT010005681">
    <property type="protein sequence ID" value="CAF3765620.1"/>
    <property type="molecule type" value="Genomic_DNA"/>
</dbReference>
<sequence length="186" mass="20451">MGGSTVGGEAQFYPMAGISSMPRSVKIALGVGGFFSVVVVACLGVGGSLFFQERYKVLHYAEDSCRVTSASYDASLRCTENSKAGARRGKCYAPVWHVEFGQNGTRKGTIHGYVERSLDHVIVASDKYKVGSSYPCWYNTKKWSELIWYKPTTFYPLILLIIGAVAVPFAIISFIILCRLRAQPDL</sequence>
<accession>A0A818Z4F2</accession>
<feature type="transmembrane region" description="Helical" evidence="1">
    <location>
        <begin position="27"/>
        <end position="51"/>
    </location>
</feature>
<gene>
    <name evidence="2" type="ORF">GRG538_LOCUS32199</name>
</gene>
<protein>
    <submittedName>
        <fullName evidence="2">Uncharacterized protein</fullName>
    </submittedName>
</protein>
<reference evidence="2" key="1">
    <citation type="submission" date="2021-02" db="EMBL/GenBank/DDBJ databases">
        <authorList>
            <person name="Nowell W R."/>
        </authorList>
    </citation>
    <scope>NUCLEOTIDE SEQUENCE</scope>
</reference>
<keyword evidence="1" id="KW-0472">Membrane</keyword>
<name>A0A818Z4F2_9BILA</name>
<evidence type="ECO:0000313" key="3">
    <source>
        <dbReference type="Proteomes" id="UP000663872"/>
    </source>
</evidence>
<evidence type="ECO:0000313" key="2">
    <source>
        <dbReference type="EMBL" id="CAF3765620.1"/>
    </source>
</evidence>
<keyword evidence="1" id="KW-0812">Transmembrane</keyword>
<proteinExistence type="predicted"/>
<feature type="transmembrane region" description="Helical" evidence="1">
    <location>
        <begin position="154"/>
        <end position="178"/>
    </location>
</feature>